<organism evidence="1 2">
    <name type="scientific">Achaetomium macrosporum</name>
    <dbReference type="NCBI Taxonomy" id="79813"/>
    <lineage>
        <taxon>Eukaryota</taxon>
        <taxon>Fungi</taxon>
        <taxon>Dikarya</taxon>
        <taxon>Ascomycota</taxon>
        <taxon>Pezizomycotina</taxon>
        <taxon>Sordariomycetes</taxon>
        <taxon>Sordariomycetidae</taxon>
        <taxon>Sordariales</taxon>
        <taxon>Chaetomiaceae</taxon>
        <taxon>Achaetomium</taxon>
    </lineage>
</organism>
<evidence type="ECO:0000313" key="2">
    <source>
        <dbReference type="Proteomes" id="UP001303760"/>
    </source>
</evidence>
<protein>
    <submittedName>
        <fullName evidence="1">Uncharacterized protein</fullName>
    </submittedName>
</protein>
<proteinExistence type="predicted"/>
<name>A0AAN7H8S9_9PEZI</name>
<dbReference type="Proteomes" id="UP001303760">
    <property type="component" value="Unassembled WGS sequence"/>
</dbReference>
<comment type="caution">
    <text evidence="1">The sequence shown here is derived from an EMBL/GenBank/DDBJ whole genome shotgun (WGS) entry which is preliminary data.</text>
</comment>
<gene>
    <name evidence="1" type="ORF">C8A03DRAFT_31512</name>
</gene>
<sequence>MNRHLYGEAHGRPVKVLRYTLMNRRNSDDGVVLDEFWRARVIDDELYLQTSADLYHDKGRARTLRQYLEESHGRTTMLDGLVCHHVGVIRALKLKSDSSGPFEPVKGSLMSCRHCFTDYRIDVQWRPRTRMGWSPYGWVIRVTRWHQLGSCRSPQDSKWFNYATKNVGAITAPRVNSCTAGMVYRRWRGQDAEGAGVTNLAGDDGRFVELSR</sequence>
<keyword evidence="2" id="KW-1185">Reference proteome</keyword>
<accession>A0AAN7H8S9</accession>
<reference evidence="1" key="1">
    <citation type="journal article" date="2023" name="Mol. Phylogenet. Evol.">
        <title>Genome-scale phylogeny and comparative genomics of the fungal order Sordariales.</title>
        <authorList>
            <person name="Hensen N."/>
            <person name="Bonometti L."/>
            <person name="Westerberg I."/>
            <person name="Brannstrom I.O."/>
            <person name="Guillou S."/>
            <person name="Cros-Aarteil S."/>
            <person name="Calhoun S."/>
            <person name="Haridas S."/>
            <person name="Kuo A."/>
            <person name="Mondo S."/>
            <person name="Pangilinan J."/>
            <person name="Riley R."/>
            <person name="LaButti K."/>
            <person name="Andreopoulos B."/>
            <person name="Lipzen A."/>
            <person name="Chen C."/>
            <person name="Yan M."/>
            <person name="Daum C."/>
            <person name="Ng V."/>
            <person name="Clum A."/>
            <person name="Steindorff A."/>
            <person name="Ohm R.A."/>
            <person name="Martin F."/>
            <person name="Silar P."/>
            <person name="Natvig D.O."/>
            <person name="Lalanne C."/>
            <person name="Gautier V."/>
            <person name="Ament-Velasquez S.L."/>
            <person name="Kruys A."/>
            <person name="Hutchinson M.I."/>
            <person name="Powell A.J."/>
            <person name="Barry K."/>
            <person name="Miller A.N."/>
            <person name="Grigoriev I.V."/>
            <person name="Debuchy R."/>
            <person name="Gladieux P."/>
            <person name="Hiltunen Thoren M."/>
            <person name="Johannesson H."/>
        </authorList>
    </citation>
    <scope>NUCLEOTIDE SEQUENCE</scope>
    <source>
        <strain evidence="1">CBS 532.94</strain>
    </source>
</reference>
<reference evidence="1" key="2">
    <citation type="submission" date="2023-05" db="EMBL/GenBank/DDBJ databases">
        <authorList>
            <consortium name="Lawrence Berkeley National Laboratory"/>
            <person name="Steindorff A."/>
            <person name="Hensen N."/>
            <person name="Bonometti L."/>
            <person name="Westerberg I."/>
            <person name="Brannstrom I.O."/>
            <person name="Guillou S."/>
            <person name="Cros-Aarteil S."/>
            <person name="Calhoun S."/>
            <person name="Haridas S."/>
            <person name="Kuo A."/>
            <person name="Mondo S."/>
            <person name="Pangilinan J."/>
            <person name="Riley R."/>
            <person name="Labutti K."/>
            <person name="Andreopoulos B."/>
            <person name="Lipzen A."/>
            <person name="Chen C."/>
            <person name="Yanf M."/>
            <person name="Daum C."/>
            <person name="Ng V."/>
            <person name="Clum A."/>
            <person name="Ohm R."/>
            <person name="Martin F."/>
            <person name="Silar P."/>
            <person name="Natvig D."/>
            <person name="Lalanne C."/>
            <person name="Gautier V."/>
            <person name="Ament-Velasquez S.L."/>
            <person name="Kruys A."/>
            <person name="Hutchinson M.I."/>
            <person name="Powell A.J."/>
            <person name="Barry K."/>
            <person name="Miller A.N."/>
            <person name="Grigoriev I.V."/>
            <person name="Debuchy R."/>
            <person name="Gladieux P."/>
            <person name="Thoren M.H."/>
            <person name="Johannesson H."/>
        </authorList>
    </citation>
    <scope>NUCLEOTIDE SEQUENCE</scope>
    <source>
        <strain evidence="1">CBS 532.94</strain>
    </source>
</reference>
<evidence type="ECO:0000313" key="1">
    <source>
        <dbReference type="EMBL" id="KAK4240376.1"/>
    </source>
</evidence>
<dbReference type="AlphaFoldDB" id="A0AAN7H8S9"/>
<dbReference type="EMBL" id="MU860041">
    <property type="protein sequence ID" value="KAK4240376.1"/>
    <property type="molecule type" value="Genomic_DNA"/>
</dbReference>